<dbReference type="InterPro" id="IPR008407">
    <property type="entry name" value="Brnchd-chn_aa_trnsp_AzlD"/>
</dbReference>
<dbReference type="Proteomes" id="UP001589691">
    <property type="component" value="Unassembled WGS sequence"/>
</dbReference>
<keyword evidence="1" id="KW-0472">Membrane</keyword>
<evidence type="ECO:0000256" key="1">
    <source>
        <dbReference type="SAM" id="Phobius"/>
    </source>
</evidence>
<protein>
    <submittedName>
        <fullName evidence="2">AzlD domain-containing protein</fullName>
    </submittedName>
</protein>
<dbReference type="EMBL" id="JBHLZY010000020">
    <property type="protein sequence ID" value="MFB9769926.1"/>
    <property type="molecule type" value="Genomic_DNA"/>
</dbReference>
<feature type="transmembrane region" description="Helical" evidence="1">
    <location>
        <begin position="69"/>
        <end position="102"/>
    </location>
</feature>
<proteinExistence type="predicted"/>
<keyword evidence="1" id="KW-0812">Transmembrane</keyword>
<gene>
    <name evidence="2" type="ORF">ACFFLI_08650</name>
</gene>
<dbReference type="RefSeq" id="WP_137641633.1">
    <property type="nucleotide sequence ID" value="NZ_BJEA01000001.1"/>
</dbReference>
<feature type="transmembrane region" description="Helical" evidence="1">
    <location>
        <begin position="39"/>
        <end position="57"/>
    </location>
</feature>
<evidence type="ECO:0000313" key="2">
    <source>
        <dbReference type="EMBL" id="MFB9769926.1"/>
    </source>
</evidence>
<reference evidence="2 3" key="1">
    <citation type="submission" date="2024-09" db="EMBL/GenBank/DDBJ databases">
        <authorList>
            <person name="Sun Q."/>
            <person name="Mori K."/>
        </authorList>
    </citation>
    <scope>NUCLEOTIDE SEQUENCE [LARGE SCALE GENOMIC DNA]</scope>
    <source>
        <strain evidence="2 3">TBRC 4576</strain>
    </source>
</reference>
<organism evidence="2 3">
    <name type="scientific">Lactiplantibacillus modestisalitolerans</name>
    <dbReference type="NCBI Taxonomy" id="1457219"/>
    <lineage>
        <taxon>Bacteria</taxon>
        <taxon>Bacillati</taxon>
        <taxon>Bacillota</taxon>
        <taxon>Bacilli</taxon>
        <taxon>Lactobacillales</taxon>
        <taxon>Lactobacillaceae</taxon>
        <taxon>Lactiplantibacillus</taxon>
    </lineage>
</organism>
<dbReference type="Pfam" id="PF05437">
    <property type="entry name" value="AzlD"/>
    <property type="match status" value="1"/>
</dbReference>
<keyword evidence="1" id="KW-1133">Transmembrane helix</keyword>
<evidence type="ECO:0000313" key="3">
    <source>
        <dbReference type="Proteomes" id="UP001589691"/>
    </source>
</evidence>
<sequence length="108" mass="11652">MSTYIMTTILLCGLVTWLSRVLPFAVIKNMTLPAWLIKFLSFVPIAIMTAIFVESLLTYHAGHWPGFDFANIAASIPAIVAGILTKSLLAVVITGVVAMALLRLTGFA</sequence>
<keyword evidence="3" id="KW-1185">Reference proteome</keyword>
<name>A0ABV5WUW3_9LACO</name>
<comment type="caution">
    <text evidence="2">The sequence shown here is derived from an EMBL/GenBank/DDBJ whole genome shotgun (WGS) entry which is preliminary data.</text>
</comment>
<accession>A0ABV5WUW3</accession>